<keyword evidence="1" id="KW-0175">Coiled coil</keyword>
<evidence type="ECO:0000256" key="2">
    <source>
        <dbReference type="SAM" id="MobiDB-lite"/>
    </source>
</evidence>
<dbReference type="GeneID" id="54481165"/>
<proteinExistence type="predicted"/>
<sequence>MNKACSFGSFTSLHMKQAYSGGRILVQLLHVLLFIFSTINFFLFAFHSSQDQMNIYISPIFQLRSSSVLAHILATFLVATLRHTYLSYTRTLSRNTTKLHRSVFYPSQHIATEMAPKRTHSATISDPNDMKVVSNDSSRQRRASSQVPKVKLPRKTSVTHSTSMAAKATIIDRERAAEAASAEQPMEPPRRFTRQNSTVIGDTFEGENRKVVPKGQVIGQIPKPADVPEETQAEALKTSTKLPLIEEGQLDDLDLVSPRGTFHGRDEDASVRQAPGGIDTPEFIAHDAKVQIEKSTVTASRKQACRSTTGGRVLRSESKGFASSHDYEAVLGESDSRNTSSDEESSDPDVQPNVWTAEISAEHDMAVLKGLVQRLNHATAVLDNPNKVIAELEHRVKSLNRELAKIRTGKELHEKARRIIKRMRKAHDSHTKTLRDGYESQIRDLKRDYDHSEKESGMNEDELLLARVRIEELNKQLKRYKSRCEEQADQIKFYEQAKSLPMANDAPSLGQDTTQAAESMGEPAGKSSGSNSAPPVVESSNALVTTRKRKSSDGSSGLAGVLDDDDSFGLYDDPPPIKKAKISEDTKAHGKTLDRSTENLGQGGKTTRVACEETDVSNEVGSTAD</sequence>
<feature type="region of interest" description="Disordered" evidence="2">
    <location>
        <begin position="295"/>
        <end position="319"/>
    </location>
</feature>
<protein>
    <submittedName>
        <fullName evidence="4">Uncharacterized protein</fullName>
    </submittedName>
</protein>
<gene>
    <name evidence="4" type="ORF">EJ05DRAFT_246164</name>
</gene>
<feature type="compositionally biased region" description="Basic and acidic residues" evidence="2">
    <location>
        <begin position="581"/>
        <end position="597"/>
    </location>
</feature>
<feature type="region of interest" description="Disordered" evidence="2">
    <location>
        <begin position="333"/>
        <end position="352"/>
    </location>
</feature>
<evidence type="ECO:0000256" key="1">
    <source>
        <dbReference type="SAM" id="Coils"/>
    </source>
</evidence>
<dbReference type="Proteomes" id="UP000799437">
    <property type="component" value="Unassembled WGS sequence"/>
</dbReference>
<evidence type="ECO:0000256" key="3">
    <source>
        <dbReference type="SAM" id="Phobius"/>
    </source>
</evidence>
<organism evidence="4 5">
    <name type="scientific">Pseudovirgaria hyperparasitica</name>
    <dbReference type="NCBI Taxonomy" id="470096"/>
    <lineage>
        <taxon>Eukaryota</taxon>
        <taxon>Fungi</taxon>
        <taxon>Dikarya</taxon>
        <taxon>Ascomycota</taxon>
        <taxon>Pezizomycotina</taxon>
        <taxon>Dothideomycetes</taxon>
        <taxon>Dothideomycetes incertae sedis</taxon>
        <taxon>Acrospermales</taxon>
        <taxon>Acrospermaceae</taxon>
        <taxon>Pseudovirgaria</taxon>
    </lineage>
</organism>
<feature type="region of interest" description="Disordered" evidence="2">
    <location>
        <begin position="115"/>
        <end position="164"/>
    </location>
</feature>
<evidence type="ECO:0000313" key="4">
    <source>
        <dbReference type="EMBL" id="KAF2760919.1"/>
    </source>
</evidence>
<reference evidence="4" key="1">
    <citation type="journal article" date="2020" name="Stud. Mycol.">
        <title>101 Dothideomycetes genomes: a test case for predicting lifestyles and emergence of pathogens.</title>
        <authorList>
            <person name="Haridas S."/>
            <person name="Albert R."/>
            <person name="Binder M."/>
            <person name="Bloem J."/>
            <person name="Labutti K."/>
            <person name="Salamov A."/>
            <person name="Andreopoulos B."/>
            <person name="Baker S."/>
            <person name="Barry K."/>
            <person name="Bills G."/>
            <person name="Bluhm B."/>
            <person name="Cannon C."/>
            <person name="Castanera R."/>
            <person name="Culley D."/>
            <person name="Daum C."/>
            <person name="Ezra D."/>
            <person name="Gonzalez J."/>
            <person name="Henrissat B."/>
            <person name="Kuo A."/>
            <person name="Liang C."/>
            <person name="Lipzen A."/>
            <person name="Lutzoni F."/>
            <person name="Magnuson J."/>
            <person name="Mondo S."/>
            <person name="Nolan M."/>
            <person name="Ohm R."/>
            <person name="Pangilinan J."/>
            <person name="Park H.-J."/>
            <person name="Ramirez L."/>
            <person name="Alfaro M."/>
            <person name="Sun H."/>
            <person name="Tritt A."/>
            <person name="Yoshinaga Y."/>
            <person name="Zwiers L.-H."/>
            <person name="Turgeon B."/>
            <person name="Goodwin S."/>
            <person name="Spatafora J."/>
            <person name="Crous P."/>
            <person name="Grigoriev I."/>
        </authorList>
    </citation>
    <scope>NUCLEOTIDE SEQUENCE</scope>
    <source>
        <strain evidence="4">CBS 121739</strain>
    </source>
</reference>
<feature type="transmembrane region" description="Helical" evidence="3">
    <location>
        <begin position="28"/>
        <end position="47"/>
    </location>
</feature>
<name>A0A6A6WFH8_9PEZI</name>
<dbReference type="RefSeq" id="XP_033603370.1">
    <property type="nucleotide sequence ID" value="XM_033740111.1"/>
</dbReference>
<feature type="compositionally biased region" description="Polar residues" evidence="2">
    <location>
        <begin position="295"/>
        <end position="310"/>
    </location>
</feature>
<feature type="region of interest" description="Disordered" evidence="2">
    <location>
        <begin position="255"/>
        <end position="275"/>
    </location>
</feature>
<evidence type="ECO:0000313" key="5">
    <source>
        <dbReference type="Proteomes" id="UP000799437"/>
    </source>
</evidence>
<feature type="coiled-coil region" evidence="1">
    <location>
        <begin position="435"/>
        <end position="497"/>
    </location>
</feature>
<keyword evidence="3" id="KW-0812">Transmembrane</keyword>
<keyword evidence="5" id="KW-1185">Reference proteome</keyword>
<dbReference type="AlphaFoldDB" id="A0A6A6WFH8"/>
<feature type="compositionally biased region" description="Polar residues" evidence="2">
    <location>
        <begin position="527"/>
        <end position="544"/>
    </location>
</feature>
<dbReference type="EMBL" id="ML996567">
    <property type="protein sequence ID" value="KAF2760919.1"/>
    <property type="molecule type" value="Genomic_DNA"/>
</dbReference>
<keyword evidence="3" id="KW-0472">Membrane</keyword>
<accession>A0A6A6WFH8</accession>
<keyword evidence="3" id="KW-1133">Transmembrane helix</keyword>
<feature type="region of interest" description="Disordered" evidence="2">
    <location>
        <begin position="502"/>
        <end position="625"/>
    </location>
</feature>
<feature type="transmembrane region" description="Helical" evidence="3">
    <location>
        <begin position="68"/>
        <end position="88"/>
    </location>
</feature>